<reference evidence="1 2" key="1">
    <citation type="journal article" date="2018" name="Mycol. Prog.">
        <title>Coniella lustricola, a new species from submerged detritus.</title>
        <authorList>
            <person name="Raudabaugh D.B."/>
            <person name="Iturriaga T."/>
            <person name="Carver A."/>
            <person name="Mondo S."/>
            <person name="Pangilinan J."/>
            <person name="Lipzen A."/>
            <person name="He G."/>
            <person name="Amirebrahimi M."/>
            <person name="Grigoriev I.V."/>
            <person name="Miller A.N."/>
        </authorList>
    </citation>
    <scope>NUCLEOTIDE SEQUENCE [LARGE SCALE GENOMIC DNA]</scope>
    <source>
        <strain evidence="1 2">B22-T-1</strain>
    </source>
</reference>
<evidence type="ECO:0000313" key="2">
    <source>
        <dbReference type="Proteomes" id="UP000241462"/>
    </source>
</evidence>
<proteinExistence type="predicted"/>
<name>A0A2T2ZWM9_9PEZI</name>
<dbReference type="InParanoid" id="A0A2T2ZWM9"/>
<evidence type="ECO:0000313" key="1">
    <source>
        <dbReference type="EMBL" id="PSR78530.1"/>
    </source>
</evidence>
<keyword evidence="2" id="KW-1185">Reference proteome</keyword>
<protein>
    <submittedName>
        <fullName evidence="1">Uncharacterized protein</fullName>
    </submittedName>
</protein>
<organism evidence="1 2">
    <name type="scientific">Coniella lustricola</name>
    <dbReference type="NCBI Taxonomy" id="2025994"/>
    <lineage>
        <taxon>Eukaryota</taxon>
        <taxon>Fungi</taxon>
        <taxon>Dikarya</taxon>
        <taxon>Ascomycota</taxon>
        <taxon>Pezizomycotina</taxon>
        <taxon>Sordariomycetes</taxon>
        <taxon>Sordariomycetidae</taxon>
        <taxon>Diaporthales</taxon>
        <taxon>Schizoparmaceae</taxon>
        <taxon>Coniella</taxon>
    </lineage>
</organism>
<gene>
    <name evidence="1" type="ORF">BD289DRAFT_121264</name>
</gene>
<dbReference type="Proteomes" id="UP000241462">
    <property type="component" value="Unassembled WGS sequence"/>
</dbReference>
<dbReference type="AlphaFoldDB" id="A0A2T2ZWM9"/>
<accession>A0A2T2ZWM9</accession>
<sequence length="165" mass="18128">MGGRRGKKLPRTGPCPDVKQPAERCVPDFSFCTLMGAVRGRAEAGGTVLGLQVHLTVSSVQRVLDQHVLRLHYSLCCAGLGKRSAHYLTPGTLIVGLTSTPRHTVRCQDCRFGPPRHVLSFHGHSLVLEERGRLEASSSLIWNPLYIWREAVADVRLVAIVLWAA</sequence>
<dbReference type="EMBL" id="KZ678602">
    <property type="protein sequence ID" value="PSR78530.1"/>
    <property type="molecule type" value="Genomic_DNA"/>
</dbReference>